<keyword evidence="2 4" id="KW-0808">Transferase</keyword>
<keyword evidence="5" id="KW-1185">Reference proteome</keyword>
<dbReference type="Pfam" id="PF01596">
    <property type="entry name" value="Methyltransf_3"/>
    <property type="match status" value="1"/>
</dbReference>
<dbReference type="GO" id="GO:0032259">
    <property type="term" value="P:methylation"/>
    <property type="evidence" value="ECO:0007669"/>
    <property type="project" value="UniProtKB-KW"/>
</dbReference>
<dbReference type="Gene3D" id="3.40.50.150">
    <property type="entry name" value="Vaccinia Virus protein VP39"/>
    <property type="match status" value="1"/>
</dbReference>
<comment type="caution">
    <text evidence="4">The sequence shown here is derived from an EMBL/GenBank/DDBJ whole genome shotgun (WGS) entry which is preliminary data.</text>
</comment>
<name>A0A7Z0RY67_9GAMM</name>
<dbReference type="CDD" id="cd02440">
    <property type="entry name" value="AdoMet_MTases"/>
    <property type="match status" value="1"/>
</dbReference>
<dbReference type="PANTHER" id="PTHR43167">
    <property type="entry name" value="PUTATIVE (AFU_ORTHOLOGUE AFUA_6G01830)-RELATED"/>
    <property type="match status" value="1"/>
</dbReference>
<reference evidence="4 5" key="1">
    <citation type="journal article" date="2003" name="Extremophiles">
        <title>Halomonas glaciei sp. nov. isolated from fast ice of Adelie Land, Antarctica.</title>
        <authorList>
            <person name="Reddy G.S."/>
            <person name="Raghavan P.U."/>
            <person name="Sarita N.B."/>
            <person name="Prakash J.S."/>
            <person name="Nagesh N."/>
            <person name="Delille D."/>
            <person name="Shivaji S."/>
        </authorList>
    </citation>
    <scope>NUCLEOTIDE SEQUENCE [LARGE SCALE GENOMIC DNA]</scope>
    <source>
        <strain evidence="4 5">DD39</strain>
    </source>
</reference>
<proteinExistence type="predicted"/>
<gene>
    <name evidence="4" type="ORF">HZS80_10015</name>
</gene>
<keyword evidence="3" id="KW-0949">S-adenosyl-L-methionine</keyword>
<dbReference type="InterPro" id="IPR029063">
    <property type="entry name" value="SAM-dependent_MTases_sf"/>
</dbReference>
<evidence type="ECO:0000313" key="4">
    <source>
        <dbReference type="EMBL" id="NYS78044.1"/>
    </source>
</evidence>
<dbReference type="SUPFAM" id="SSF53335">
    <property type="entry name" value="S-adenosyl-L-methionine-dependent methyltransferases"/>
    <property type="match status" value="1"/>
</dbReference>
<accession>A0A7Z0RY67</accession>
<sequence>MSETLQELLRELERFGQQNDAAISEPPRRMLNITRDTGEFLSVLVQATNAQRVLEIGTSNGYSTLWLAQAVQRIGGHVTTVELSEYKLAMAAKNFERSGLSDVITQHPGEAGGLFERLKDASFDLIFLDSKRSDYVQWWPNIERVLRKGGLLVVDNATSHAGELAAFMVQVSADPNFTTCTVPVGNGEFLATRCG</sequence>
<protein>
    <submittedName>
        <fullName evidence="4">O-methyltransferase</fullName>
    </submittedName>
</protein>
<organism evidence="4 5">
    <name type="scientific">Vreelandella glaciei</name>
    <dbReference type="NCBI Taxonomy" id="186761"/>
    <lineage>
        <taxon>Bacteria</taxon>
        <taxon>Pseudomonadati</taxon>
        <taxon>Pseudomonadota</taxon>
        <taxon>Gammaproteobacteria</taxon>
        <taxon>Oceanospirillales</taxon>
        <taxon>Halomonadaceae</taxon>
        <taxon>Vreelandella</taxon>
    </lineage>
</organism>
<evidence type="ECO:0000256" key="1">
    <source>
        <dbReference type="ARBA" id="ARBA00022603"/>
    </source>
</evidence>
<dbReference type="InterPro" id="IPR002935">
    <property type="entry name" value="SAM_O-MeTrfase"/>
</dbReference>
<dbReference type="EMBL" id="JACCDE010000012">
    <property type="protein sequence ID" value="NYS78044.1"/>
    <property type="molecule type" value="Genomic_DNA"/>
</dbReference>
<evidence type="ECO:0000256" key="3">
    <source>
        <dbReference type="ARBA" id="ARBA00022691"/>
    </source>
</evidence>
<evidence type="ECO:0000313" key="5">
    <source>
        <dbReference type="Proteomes" id="UP000526892"/>
    </source>
</evidence>
<dbReference type="RefSeq" id="WP_179915989.1">
    <property type="nucleotide sequence ID" value="NZ_JACCDE010000012.1"/>
</dbReference>
<dbReference type="PROSITE" id="PS51682">
    <property type="entry name" value="SAM_OMT_I"/>
    <property type="match status" value="1"/>
</dbReference>
<evidence type="ECO:0000256" key="2">
    <source>
        <dbReference type="ARBA" id="ARBA00022679"/>
    </source>
</evidence>
<dbReference type="PANTHER" id="PTHR43167:SF1">
    <property type="entry name" value="PUTATIVE (AFU_ORTHOLOGUE AFUA_6G01830)-RELATED"/>
    <property type="match status" value="1"/>
</dbReference>
<keyword evidence="1 4" id="KW-0489">Methyltransferase</keyword>
<dbReference type="AlphaFoldDB" id="A0A7Z0RY67"/>
<dbReference type="Proteomes" id="UP000526892">
    <property type="component" value="Unassembled WGS sequence"/>
</dbReference>
<dbReference type="GO" id="GO:0008171">
    <property type="term" value="F:O-methyltransferase activity"/>
    <property type="evidence" value="ECO:0007669"/>
    <property type="project" value="InterPro"/>
</dbReference>